<dbReference type="InterPro" id="IPR029044">
    <property type="entry name" value="Nucleotide-diphossugar_trans"/>
</dbReference>
<gene>
    <name evidence="1" type="ORF">A8C32_18865</name>
</gene>
<organism evidence="1 2">
    <name type="scientific">Flavivirga aquatica</name>
    <dbReference type="NCBI Taxonomy" id="1849968"/>
    <lineage>
        <taxon>Bacteria</taxon>
        <taxon>Pseudomonadati</taxon>
        <taxon>Bacteroidota</taxon>
        <taxon>Flavobacteriia</taxon>
        <taxon>Flavobacteriales</taxon>
        <taxon>Flavobacteriaceae</taxon>
        <taxon>Flavivirga</taxon>
    </lineage>
</organism>
<dbReference type="EMBL" id="MDJD01000049">
    <property type="protein sequence ID" value="OEK06094.1"/>
    <property type="molecule type" value="Genomic_DNA"/>
</dbReference>
<dbReference type="Proteomes" id="UP000095713">
    <property type="component" value="Unassembled WGS sequence"/>
</dbReference>
<dbReference type="STRING" id="1849968.A8C32_18865"/>
<dbReference type="AlphaFoldDB" id="A0A1E5T3Y9"/>
<sequence length="282" mass="33388">MIVKNNFFLIGVVLFKEKLLEASTICSLIKIVDDLNKFGSKLVIWDNSPYKQEEKDCEFLESLFNQFYYKHTPENMSLAKVYNNMYKANLGYSFFVLFDQDSEFSVDYFNKVLLESFINKKINLFLPIIKTGDLIASPANRFFVTGRYWKEKRTGLVDAKNKLAITSGMAISINYLKKEFKEFNENLNLYGIDSHFMINYEKFNDYFFVLDYEMKHDLSYFNNEDLEKKLFRFLNHKESIIEVYKKESVLLNIISRFFILGSSIKMSILNKDIRFLIKKKNG</sequence>
<dbReference type="OrthoDB" id="1351873at2"/>
<proteinExistence type="predicted"/>
<reference evidence="1 2" key="1">
    <citation type="submission" date="2016-05" db="EMBL/GenBank/DDBJ databases">
        <title>Draft Genome Sequence of Algibacter sp. Strain SK-16 Isolated from the Surface Water of Aburatsubo Inlet.</title>
        <authorList>
            <person name="Wong S.-K."/>
            <person name="Yoshizawa S."/>
            <person name="Nakajima Y."/>
            <person name="Ogura Y."/>
            <person name="Tetsuya H."/>
            <person name="Hamasaki K."/>
        </authorList>
    </citation>
    <scope>NUCLEOTIDE SEQUENCE [LARGE SCALE GENOMIC DNA]</scope>
    <source>
        <strain evidence="1 2">SK-16</strain>
    </source>
</reference>
<name>A0A1E5T3Y9_9FLAO</name>
<dbReference type="RefSeq" id="WP_069830984.1">
    <property type="nucleotide sequence ID" value="NZ_MDJD01000049.1"/>
</dbReference>
<protein>
    <recommendedName>
        <fullName evidence="3">Glycosyltransferase 2-like domain-containing protein</fullName>
    </recommendedName>
</protein>
<dbReference type="SUPFAM" id="SSF53448">
    <property type="entry name" value="Nucleotide-diphospho-sugar transferases"/>
    <property type="match status" value="1"/>
</dbReference>
<comment type="caution">
    <text evidence="1">The sequence shown here is derived from an EMBL/GenBank/DDBJ whole genome shotgun (WGS) entry which is preliminary data.</text>
</comment>
<evidence type="ECO:0008006" key="3">
    <source>
        <dbReference type="Google" id="ProtNLM"/>
    </source>
</evidence>
<accession>A0A1E5T3Y9</accession>
<evidence type="ECO:0000313" key="1">
    <source>
        <dbReference type="EMBL" id="OEK06094.1"/>
    </source>
</evidence>
<keyword evidence="2" id="KW-1185">Reference proteome</keyword>
<evidence type="ECO:0000313" key="2">
    <source>
        <dbReference type="Proteomes" id="UP000095713"/>
    </source>
</evidence>